<evidence type="ECO:0000256" key="1">
    <source>
        <dbReference type="SAM" id="Phobius"/>
    </source>
</evidence>
<geneLocation type="mitochondrion" evidence="2"/>
<feature type="transmembrane region" description="Helical" evidence="1">
    <location>
        <begin position="47"/>
        <end position="68"/>
    </location>
</feature>
<reference evidence="2" key="1">
    <citation type="journal article" date="2019" name="Heredity">
        <title>Mesozoic mitogenome rearrangements and freshwater mussel (Bivalvia: Unionoidea) macroevolution.</title>
        <authorList>
            <person name="Froufe E."/>
            <person name="Bolotov I."/>
            <person name="Aldridge D.C."/>
            <person name="Bogan A.E."/>
            <person name="Breton S."/>
            <person name="Gan H.M."/>
            <person name="Kovitvadhi U."/>
            <person name="Kovitvadhi S."/>
            <person name="Riccardi N."/>
            <person name="Secci-Petretto G."/>
            <person name="Sousa R."/>
            <person name="Teixeira A."/>
            <person name="Varandas S."/>
            <person name="Zanatta D."/>
            <person name="Zieritz A."/>
            <person name="Fonseca M.M."/>
            <person name="Lopes-Lima M."/>
        </authorList>
    </citation>
    <scope>NUCLEOTIDE SEQUENCE</scope>
    <source>
        <tissue evidence="2">Foot tissue</tissue>
    </source>
</reference>
<keyword evidence="1" id="KW-0812">Transmembrane</keyword>
<dbReference type="AlphaFoldDB" id="A0A513X0F1"/>
<evidence type="ECO:0000313" key="2">
    <source>
        <dbReference type="EMBL" id="QDH07406.1"/>
    </source>
</evidence>
<gene>
    <name evidence="2" type="primary">nad6</name>
</gene>
<dbReference type="EMBL" id="MK994774">
    <property type="protein sequence ID" value="QDH07406.1"/>
    <property type="molecule type" value="Genomic_DNA"/>
</dbReference>
<name>A0A513X0F1_9BIVA</name>
<protein>
    <submittedName>
        <fullName evidence="2">NADH dehydrogenase subunit 6</fullName>
    </submittedName>
</protein>
<keyword evidence="1" id="KW-0472">Membrane</keyword>
<sequence length="161" mass="17988">MTLFILSTLWLYSMLSMTLPMHPLSLGMMVLLLAFINCILVGTMSPWYAYMLFFIFIGGMLVMFAYIASLSPNMTFSTNTQLMPATATLFSMLYFQNSSLPPSQSNYTMNLSVDTTAQTLNSLYLQEGNTCLVLLASILLFTMVASVKLCKPKMGALRPYM</sequence>
<feature type="transmembrane region" description="Helical" evidence="1">
    <location>
        <begin position="20"/>
        <end position="40"/>
    </location>
</feature>
<feature type="transmembrane region" description="Helical" evidence="1">
    <location>
        <begin position="132"/>
        <end position="150"/>
    </location>
</feature>
<accession>A0A513X0F1</accession>
<keyword evidence="2" id="KW-0496">Mitochondrion</keyword>
<keyword evidence="1" id="KW-1133">Transmembrane helix</keyword>
<organism evidence="2">
    <name type="scientific">Monodontina vondembuschiana</name>
    <dbReference type="NCBI Taxonomy" id="2508272"/>
    <lineage>
        <taxon>Eukaryota</taxon>
        <taxon>Metazoa</taxon>
        <taxon>Spiralia</taxon>
        <taxon>Lophotrochozoa</taxon>
        <taxon>Mollusca</taxon>
        <taxon>Bivalvia</taxon>
        <taxon>Autobranchia</taxon>
        <taxon>Heteroconchia</taxon>
        <taxon>Palaeoheterodonta</taxon>
        <taxon>Unionida</taxon>
        <taxon>Unionoidea</taxon>
        <taxon>Unionidae</taxon>
        <taxon>Gonideinae</taxon>
        <taxon>Monodontina</taxon>
    </lineage>
</organism>
<proteinExistence type="predicted"/>